<evidence type="ECO:0000313" key="1">
    <source>
        <dbReference type="EMBL" id="TWI97626.1"/>
    </source>
</evidence>
<comment type="caution">
    <text evidence="1">The sequence shown here is derived from an EMBL/GenBank/DDBJ whole genome shotgun (WGS) entry which is preliminary data.</text>
</comment>
<protein>
    <submittedName>
        <fullName evidence="1">Uncharacterized protein</fullName>
    </submittedName>
</protein>
<evidence type="ECO:0000313" key="2">
    <source>
        <dbReference type="Proteomes" id="UP000317010"/>
    </source>
</evidence>
<dbReference type="Proteomes" id="UP000317010">
    <property type="component" value="Unassembled WGS sequence"/>
</dbReference>
<dbReference type="AlphaFoldDB" id="A0A562TWZ5"/>
<proteinExistence type="predicted"/>
<reference evidence="1 2" key="1">
    <citation type="submission" date="2019-07" db="EMBL/GenBank/DDBJ databases">
        <title>Genomic Encyclopedia of Archaeal and Bacterial Type Strains, Phase II (KMG-II): from individual species to whole genera.</title>
        <authorList>
            <person name="Goeker M."/>
        </authorList>
    </citation>
    <scope>NUCLEOTIDE SEQUENCE [LARGE SCALE GENOMIC DNA]</scope>
    <source>
        <strain evidence="1 2">ATCC BAA-1854</strain>
    </source>
</reference>
<dbReference type="RefSeq" id="WP_144914460.1">
    <property type="nucleotide sequence ID" value="NZ_VLLI01000010.1"/>
</dbReference>
<organism evidence="1 2">
    <name type="scientific">Mucilaginibacter frigoritolerans</name>
    <dbReference type="NCBI Taxonomy" id="652788"/>
    <lineage>
        <taxon>Bacteria</taxon>
        <taxon>Pseudomonadati</taxon>
        <taxon>Bacteroidota</taxon>
        <taxon>Sphingobacteriia</taxon>
        <taxon>Sphingobacteriales</taxon>
        <taxon>Sphingobacteriaceae</taxon>
        <taxon>Mucilaginibacter</taxon>
    </lineage>
</organism>
<gene>
    <name evidence="1" type="ORF">JN11_03448</name>
</gene>
<name>A0A562TWZ5_9SPHI</name>
<keyword evidence="2" id="KW-1185">Reference proteome</keyword>
<sequence>MEISQEKAIKILHENCSLDWELSLYRDHIIVALPVAEGDFRTTYLNVKKQITKCIDEHFPDRNEELLFEIRNGSWNCGFKIKQAIG</sequence>
<accession>A0A562TWZ5</accession>
<dbReference type="OrthoDB" id="796443at2"/>
<dbReference type="EMBL" id="VLLI01000010">
    <property type="protein sequence ID" value="TWI97626.1"/>
    <property type="molecule type" value="Genomic_DNA"/>
</dbReference>